<feature type="compositionally biased region" description="Low complexity" evidence="1">
    <location>
        <begin position="1"/>
        <end position="11"/>
    </location>
</feature>
<reference evidence="4 5" key="1">
    <citation type="submission" date="2023-06" db="EMBL/GenBank/DDBJ databases">
        <title>Cellulomonas sp. MW4 Whole genome sequence.</title>
        <authorList>
            <person name="Park S."/>
        </authorList>
    </citation>
    <scope>NUCLEOTIDE SEQUENCE [LARGE SCALE GENOMIC DNA]</scope>
    <source>
        <strain evidence="4 5">MW4</strain>
    </source>
</reference>
<keyword evidence="2" id="KW-0812">Transmembrane</keyword>
<dbReference type="InterPro" id="IPR015943">
    <property type="entry name" value="WD40/YVTN_repeat-like_dom_sf"/>
</dbReference>
<dbReference type="InterPro" id="IPR002372">
    <property type="entry name" value="PQQ_rpt_dom"/>
</dbReference>
<dbReference type="Gene3D" id="2.130.10.10">
    <property type="entry name" value="YVTN repeat-like/Quinoprotein amine dehydrogenase"/>
    <property type="match status" value="1"/>
</dbReference>
<accession>A0ABT7SEN9</accession>
<name>A0ABT7SEN9_9CELL</name>
<proteinExistence type="predicted"/>
<evidence type="ECO:0000256" key="1">
    <source>
        <dbReference type="SAM" id="MobiDB-lite"/>
    </source>
</evidence>
<keyword evidence="2" id="KW-0472">Membrane</keyword>
<organism evidence="4 5">
    <name type="scientific">Cellulomonas alba</name>
    <dbReference type="NCBI Taxonomy" id="3053467"/>
    <lineage>
        <taxon>Bacteria</taxon>
        <taxon>Bacillati</taxon>
        <taxon>Actinomycetota</taxon>
        <taxon>Actinomycetes</taxon>
        <taxon>Micrococcales</taxon>
        <taxon>Cellulomonadaceae</taxon>
        <taxon>Cellulomonas</taxon>
    </lineage>
</organism>
<feature type="transmembrane region" description="Helical" evidence="2">
    <location>
        <begin position="40"/>
        <end position="59"/>
    </location>
</feature>
<dbReference type="RefSeq" id="WP_289454282.1">
    <property type="nucleotide sequence ID" value="NZ_JAUCGQ010000001.1"/>
</dbReference>
<dbReference type="EMBL" id="JAUCGQ010000001">
    <property type="protein sequence ID" value="MDM7854509.1"/>
    <property type="molecule type" value="Genomic_DNA"/>
</dbReference>
<comment type="caution">
    <text evidence="4">The sequence shown here is derived from an EMBL/GenBank/DDBJ whole genome shotgun (WGS) entry which is preliminary data.</text>
</comment>
<dbReference type="Pfam" id="PF13360">
    <property type="entry name" value="PQQ_2"/>
    <property type="match status" value="1"/>
</dbReference>
<dbReference type="SUPFAM" id="SSF50998">
    <property type="entry name" value="Quinoprotein alcohol dehydrogenase-like"/>
    <property type="match status" value="1"/>
</dbReference>
<dbReference type="InterPro" id="IPR011047">
    <property type="entry name" value="Quinoprotein_ADH-like_sf"/>
</dbReference>
<evidence type="ECO:0000313" key="5">
    <source>
        <dbReference type="Proteomes" id="UP001529338"/>
    </source>
</evidence>
<keyword evidence="5" id="KW-1185">Reference proteome</keyword>
<dbReference type="Gene3D" id="2.40.10.480">
    <property type="match status" value="1"/>
</dbReference>
<protein>
    <submittedName>
        <fullName evidence="4">PQQ-binding-like beta-propeller repeat protein</fullName>
    </submittedName>
</protein>
<sequence>MRAARRPAMAAVELDDVPEARPGGDSPPPPSTPRTRPRRWWLVVAGVVVLALAVAQAVVSARGRAADARRGEAPGTVLPVARPLGIAWRPTRGETAVLTTGVHAGALSIGVLKGRDGSRAVVALDDATGRHVWRRAVSGPDEVRAEAVQGDLTGRTGSCRGVPSGEPAHDVAAVACLLTDGVVSWDTSDPPLTLRPATHGELLLLDARTGAVRAKRDVRPPDAFGVVGDLLVTADVQPDAHAELTATDLTTGAPRWTWTTPGRLGADASGGNVLFGVRPLGDAVALSGPDGAVTVLTHGGAMAHGPAGRGAWDVDATGDGVLLPTGVPGAAGSLLVRPGRADRRLLGRAVVAQVDDGSLDDLQLTTRPTLRAWDLATGALLWDAQLAAYRTAVVLGGRAYVQTFDGIAAVDGRTGRVVWRHAAPPGTSVDAPTSDGRALLVVQTPTTPGIDSALGAYRLGDGVPLWTATLPGGVFRVSPVGRVLVGYTTDGAVVLRAADRY</sequence>
<feature type="domain" description="Pyrrolo-quinoline quinone repeat" evidence="3">
    <location>
        <begin position="369"/>
        <end position="473"/>
    </location>
</feature>
<evidence type="ECO:0000259" key="3">
    <source>
        <dbReference type="Pfam" id="PF13360"/>
    </source>
</evidence>
<dbReference type="Proteomes" id="UP001529338">
    <property type="component" value="Unassembled WGS sequence"/>
</dbReference>
<keyword evidence="2" id="KW-1133">Transmembrane helix</keyword>
<evidence type="ECO:0000313" key="4">
    <source>
        <dbReference type="EMBL" id="MDM7854509.1"/>
    </source>
</evidence>
<feature type="region of interest" description="Disordered" evidence="1">
    <location>
        <begin position="1"/>
        <end position="36"/>
    </location>
</feature>
<gene>
    <name evidence="4" type="ORF">QRT04_06150</name>
</gene>
<evidence type="ECO:0000256" key="2">
    <source>
        <dbReference type="SAM" id="Phobius"/>
    </source>
</evidence>